<feature type="region of interest" description="Disordered" evidence="1">
    <location>
        <begin position="301"/>
        <end position="343"/>
    </location>
</feature>
<evidence type="ECO:0000313" key="4">
    <source>
        <dbReference type="Proteomes" id="UP000034182"/>
    </source>
</evidence>
<accession>A0A0G2E822</accession>
<sequence>MLEKGVRGVKLFMSEDFNEEGPEAKSKALLEKLKEESYDPSADERYKAGVLRVKLGKLAIKNERNVVHTLHDLVCPAAEDLAAVNNGDAKLRATYKLLIDLWDEPWIHAPRPLEGYAAPQPDYCVGFVRQAFSAEQWRLLDRVPGIAAATDYMHFPFLTCEAKSPKEQIFAAENQNAYNMMVTVSTTVKLFRAAKREMSVHRRVLAFSISYNSTNVSLNGYYPIIVGPRTEIYCTDILDFAISPPATWQSWHFVRNIYEVWAPEHLNHLRRAINSLKDTVKDRDEATPTPSESANLGLQQLGLQSPAPHAVQSENPSVCSNPERVKRAETEPPMGSSKRTRID</sequence>
<dbReference type="EMBL" id="LAQI01000121">
    <property type="protein sequence ID" value="KKY18764.1"/>
    <property type="molecule type" value="Genomic_DNA"/>
</dbReference>
<dbReference type="AlphaFoldDB" id="A0A0G2E822"/>
<dbReference type="PANTHER" id="PTHR42470:SF2">
    <property type="match status" value="1"/>
</dbReference>
<comment type="caution">
    <text evidence="3">The sequence shown here is derived from an EMBL/GenBank/DDBJ whole genome shotgun (WGS) entry which is preliminary data.</text>
</comment>
<evidence type="ECO:0000259" key="2">
    <source>
        <dbReference type="Pfam" id="PF25545"/>
    </source>
</evidence>
<reference evidence="3 4" key="1">
    <citation type="submission" date="2015-03" db="EMBL/GenBank/DDBJ databases">
        <authorList>
            <person name="Morales-Cruz A."/>
            <person name="Amrine K.C."/>
            <person name="Cantu D."/>
        </authorList>
    </citation>
    <scope>NUCLEOTIDE SEQUENCE [LARGE SCALE GENOMIC DNA]</scope>
    <source>
        <strain evidence="3">DS831</strain>
    </source>
</reference>
<reference evidence="3 4" key="2">
    <citation type="submission" date="2015-05" db="EMBL/GenBank/DDBJ databases">
        <title>Distinctive expansion of gene families associated with plant cell wall degradation and secondary metabolism in the genomes of grapevine trunk pathogens.</title>
        <authorList>
            <person name="Lawrence D.P."/>
            <person name="Travadon R."/>
            <person name="Rolshausen P.E."/>
            <person name="Baumgartner K."/>
        </authorList>
    </citation>
    <scope>NUCLEOTIDE SEQUENCE [LARGE SCALE GENOMIC DNA]</scope>
    <source>
        <strain evidence="3">DS831</strain>
    </source>
</reference>
<dbReference type="Proteomes" id="UP000034182">
    <property type="component" value="Unassembled WGS sequence"/>
</dbReference>
<evidence type="ECO:0000313" key="3">
    <source>
        <dbReference type="EMBL" id="KKY18764.1"/>
    </source>
</evidence>
<dbReference type="InterPro" id="IPR057684">
    <property type="entry name" value="DUF7924"/>
</dbReference>
<evidence type="ECO:0000256" key="1">
    <source>
        <dbReference type="SAM" id="MobiDB-lite"/>
    </source>
</evidence>
<protein>
    <recommendedName>
        <fullName evidence="2">DUF7924 domain-containing protein</fullName>
    </recommendedName>
</protein>
<name>A0A0G2E822_9PEZI</name>
<organism evidence="3 4">
    <name type="scientific">Diplodia seriata</name>
    <dbReference type="NCBI Taxonomy" id="420778"/>
    <lineage>
        <taxon>Eukaryota</taxon>
        <taxon>Fungi</taxon>
        <taxon>Dikarya</taxon>
        <taxon>Ascomycota</taxon>
        <taxon>Pezizomycotina</taxon>
        <taxon>Dothideomycetes</taxon>
        <taxon>Dothideomycetes incertae sedis</taxon>
        <taxon>Botryosphaeriales</taxon>
        <taxon>Botryosphaeriaceae</taxon>
        <taxon>Diplodia</taxon>
    </lineage>
</organism>
<feature type="domain" description="DUF7924" evidence="2">
    <location>
        <begin position="55"/>
        <end position="273"/>
    </location>
</feature>
<dbReference type="PANTHER" id="PTHR42470">
    <property type="entry name" value="VAST DOMAIN-CONTAINING PROTEIN"/>
    <property type="match status" value="1"/>
</dbReference>
<proteinExistence type="predicted"/>
<gene>
    <name evidence="3" type="ORF">UCDDS831_g05787</name>
</gene>
<dbReference type="Pfam" id="PF25545">
    <property type="entry name" value="DUF7924"/>
    <property type="match status" value="1"/>
</dbReference>